<dbReference type="AlphaFoldDB" id="A0A419V7K8"/>
<dbReference type="InterPro" id="IPR000979">
    <property type="entry name" value="Phosphodiesterase_MJ0936/Vps29"/>
</dbReference>
<proteinExistence type="inferred from homology"/>
<gene>
    <name evidence="4" type="ORF">ATL39_0267</name>
</gene>
<protein>
    <recommendedName>
        <fullName evidence="2">Phosphoesterase</fullName>
        <ecNumber evidence="2">3.1.4.-</ecNumber>
    </recommendedName>
</protein>
<dbReference type="EC" id="3.1.4.-" evidence="2"/>
<dbReference type="SUPFAM" id="SSF56300">
    <property type="entry name" value="Metallo-dependent phosphatases"/>
    <property type="match status" value="1"/>
</dbReference>
<dbReference type="Pfam" id="PF12850">
    <property type="entry name" value="Metallophos_2"/>
    <property type="match status" value="1"/>
</dbReference>
<comment type="caution">
    <text evidence="4">The sequence shown here is derived from an EMBL/GenBank/DDBJ whole genome shotgun (WGS) entry which is preliminary data.</text>
</comment>
<dbReference type="InterPro" id="IPR029052">
    <property type="entry name" value="Metallo-depent_PP-like"/>
</dbReference>
<feature type="domain" description="Calcineurin-like phosphoesterase" evidence="3">
    <location>
        <begin position="1"/>
        <end position="154"/>
    </location>
</feature>
<dbReference type="Proteomes" id="UP000285120">
    <property type="component" value="Unassembled WGS sequence"/>
</dbReference>
<name>A0A419V7K8_9BACL</name>
<evidence type="ECO:0000313" key="5">
    <source>
        <dbReference type="Proteomes" id="UP000285120"/>
    </source>
</evidence>
<dbReference type="Gene3D" id="3.60.21.10">
    <property type="match status" value="1"/>
</dbReference>
<accession>A0A419V7K8</accession>
<dbReference type="GO" id="GO:0046872">
    <property type="term" value="F:metal ion binding"/>
    <property type="evidence" value="ECO:0007669"/>
    <property type="project" value="UniProtKB-KW"/>
</dbReference>
<sequence>MKIVVLGDTHMPKKGARFPSRLIQEMENCDLIVHTGDIQELAFLQELEHFAPVKAVVGNTDGEKERARLPEREIFTAGGLTFGLVHGHGERLTTEKRAVAAFSDMETAPDCILFGHSHLPLLRYVNKTLLFNPGSVTDKRKLPYYSFGLLYVEKQEIRAEHIFYQDKS</sequence>
<comment type="cofactor">
    <cofactor evidence="2">
        <name>a divalent metal cation</name>
        <dbReference type="ChEBI" id="CHEBI:60240"/>
    </cofactor>
</comment>
<evidence type="ECO:0000313" key="4">
    <source>
        <dbReference type="EMBL" id="RKD76055.1"/>
    </source>
</evidence>
<dbReference type="PANTHER" id="PTHR11124">
    <property type="entry name" value="VACUOLAR SORTING PROTEIN VPS29"/>
    <property type="match status" value="1"/>
</dbReference>
<evidence type="ECO:0000259" key="3">
    <source>
        <dbReference type="Pfam" id="PF12850"/>
    </source>
</evidence>
<reference evidence="4 5" key="1">
    <citation type="submission" date="2018-09" db="EMBL/GenBank/DDBJ databases">
        <title>Genomic Encyclopedia of Archaeal and Bacterial Type Strains, Phase II (KMG-II): from individual species to whole genera.</title>
        <authorList>
            <person name="Goeker M."/>
        </authorList>
    </citation>
    <scope>NUCLEOTIDE SEQUENCE [LARGE SCALE GENOMIC DNA]</scope>
    <source>
        <strain evidence="4 5">DSM 17008</strain>
    </source>
</reference>
<dbReference type="OrthoDB" id="9800565at2"/>
<dbReference type="NCBIfam" id="TIGR00040">
    <property type="entry name" value="yfcE"/>
    <property type="match status" value="1"/>
</dbReference>
<evidence type="ECO:0000256" key="1">
    <source>
        <dbReference type="ARBA" id="ARBA00008950"/>
    </source>
</evidence>
<comment type="similarity">
    <text evidence="1 2">Belongs to the metallophosphoesterase superfamily. YfcE family.</text>
</comment>
<dbReference type="InterPro" id="IPR024654">
    <property type="entry name" value="Calcineurin-like_PHP_lpxH"/>
</dbReference>
<keyword evidence="5" id="KW-1185">Reference proteome</keyword>
<organism evidence="4 5">
    <name type="scientific">Sinobaca qinghaiensis</name>
    <dbReference type="NCBI Taxonomy" id="342944"/>
    <lineage>
        <taxon>Bacteria</taxon>
        <taxon>Bacillati</taxon>
        <taxon>Bacillota</taxon>
        <taxon>Bacilli</taxon>
        <taxon>Bacillales</taxon>
        <taxon>Sporolactobacillaceae</taxon>
        <taxon>Sinobaca</taxon>
    </lineage>
</organism>
<dbReference type="GO" id="GO:0016787">
    <property type="term" value="F:hydrolase activity"/>
    <property type="evidence" value="ECO:0007669"/>
    <property type="project" value="UniProtKB-UniRule"/>
</dbReference>
<keyword evidence="2" id="KW-0479">Metal-binding</keyword>
<evidence type="ECO:0000256" key="2">
    <source>
        <dbReference type="RuleBase" id="RU362039"/>
    </source>
</evidence>
<dbReference type="RefSeq" id="WP_120191476.1">
    <property type="nucleotide sequence ID" value="NZ_RAPK01000006.1"/>
</dbReference>
<dbReference type="EMBL" id="RAPK01000006">
    <property type="protein sequence ID" value="RKD76055.1"/>
    <property type="molecule type" value="Genomic_DNA"/>
</dbReference>